<evidence type="ECO:0000313" key="3">
    <source>
        <dbReference type="Proteomes" id="UP000607653"/>
    </source>
</evidence>
<dbReference type="EMBL" id="DUZY01000007">
    <property type="protein sequence ID" value="DAD44761.1"/>
    <property type="molecule type" value="Genomic_DNA"/>
</dbReference>
<proteinExistence type="predicted"/>
<evidence type="ECO:0000256" key="1">
    <source>
        <dbReference type="SAM" id="MobiDB-lite"/>
    </source>
</evidence>
<feature type="region of interest" description="Disordered" evidence="1">
    <location>
        <begin position="1"/>
        <end position="62"/>
    </location>
</feature>
<name>A0A822ZML1_NELNU</name>
<dbReference type="AlphaFoldDB" id="A0A822ZML1"/>
<dbReference type="PANTHER" id="PTHR31365:SF4">
    <property type="entry name" value="OS05G0179800 PROTEIN"/>
    <property type="match status" value="1"/>
</dbReference>
<dbReference type="PANTHER" id="PTHR31365">
    <property type="entry name" value="EXPRESSED PROTEIN"/>
    <property type="match status" value="1"/>
</dbReference>
<protein>
    <submittedName>
        <fullName evidence="2">Uncharacterized protein</fullName>
    </submittedName>
</protein>
<sequence length="97" mass="10790">MILQESESEEDGIDLGDDDVEEEHEEEHDHEPEVSVQAETVVKKPSQASVAPKEAERQLSKKELKKKGLEELDALLAELGIPKKDTPGPEESRGNLF</sequence>
<evidence type="ECO:0000313" key="2">
    <source>
        <dbReference type="EMBL" id="DAD44761.1"/>
    </source>
</evidence>
<dbReference type="Proteomes" id="UP000607653">
    <property type="component" value="Unassembled WGS sequence"/>
</dbReference>
<reference evidence="2 3" key="1">
    <citation type="journal article" date="2020" name="Mol. Biol. Evol.">
        <title>Distinct Expression and Methylation Patterns for Genes with Different Fates following a Single Whole-Genome Duplication in Flowering Plants.</title>
        <authorList>
            <person name="Shi T."/>
            <person name="Rahmani R.S."/>
            <person name="Gugger P.F."/>
            <person name="Wang M."/>
            <person name="Li H."/>
            <person name="Zhang Y."/>
            <person name="Li Z."/>
            <person name="Wang Q."/>
            <person name="Van de Peer Y."/>
            <person name="Marchal K."/>
            <person name="Chen J."/>
        </authorList>
    </citation>
    <scope>NUCLEOTIDE SEQUENCE [LARGE SCALE GENOMIC DNA]</scope>
    <source>
        <tissue evidence="2">Leaf</tissue>
    </source>
</reference>
<feature type="compositionally biased region" description="Acidic residues" evidence="1">
    <location>
        <begin position="1"/>
        <end position="26"/>
    </location>
</feature>
<gene>
    <name evidence="2" type="ORF">HUJ06_002991</name>
</gene>
<comment type="caution">
    <text evidence="2">The sequence shown here is derived from an EMBL/GenBank/DDBJ whole genome shotgun (WGS) entry which is preliminary data.</text>
</comment>
<organism evidence="2 3">
    <name type="scientific">Nelumbo nucifera</name>
    <name type="common">Sacred lotus</name>
    <dbReference type="NCBI Taxonomy" id="4432"/>
    <lineage>
        <taxon>Eukaryota</taxon>
        <taxon>Viridiplantae</taxon>
        <taxon>Streptophyta</taxon>
        <taxon>Embryophyta</taxon>
        <taxon>Tracheophyta</taxon>
        <taxon>Spermatophyta</taxon>
        <taxon>Magnoliopsida</taxon>
        <taxon>Proteales</taxon>
        <taxon>Nelumbonaceae</taxon>
        <taxon>Nelumbo</taxon>
    </lineage>
</organism>
<keyword evidence="3" id="KW-1185">Reference proteome</keyword>
<feature type="compositionally biased region" description="Basic and acidic residues" evidence="1">
    <location>
        <begin position="53"/>
        <end position="62"/>
    </location>
</feature>
<accession>A0A822ZML1</accession>
<feature type="compositionally biased region" description="Basic and acidic residues" evidence="1">
    <location>
        <begin position="81"/>
        <end position="97"/>
    </location>
</feature>
<feature type="region of interest" description="Disordered" evidence="1">
    <location>
        <begin position="78"/>
        <end position="97"/>
    </location>
</feature>